<protein>
    <recommendedName>
        <fullName evidence="9">Cytochrome P450</fullName>
    </recommendedName>
</protein>
<evidence type="ECO:0000256" key="6">
    <source>
        <dbReference type="RuleBase" id="RU000461"/>
    </source>
</evidence>
<dbReference type="InterPro" id="IPR017972">
    <property type="entry name" value="Cyt_P450_CS"/>
</dbReference>
<dbReference type="Gene3D" id="1.10.630.10">
    <property type="entry name" value="Cytochrome P450"/>
    <property type="match status" value="1"/>
</dbReference>
<reference evidence="7 8" key="1">
    <citation type="journal article" date="2020" name="Cell">
        <title>Large-Scale Comparative Analyses of Tick Genomes Elucidate Their Genetic Diversity and Vector Capacities.</title>
        <authorList>
            <consortium name="Tick Genome and Microbiome Consortium (TIGMIC)"/>
            <person name="Jia N."/>
            <person name="Wang J."/>
            <person name="Shi W."/>
            <person name="Du L."/>
            <person name="Sun Y."/>
            <person name="Zhan W."/>
            <person name="Jiang J.F."/>
            <person name="Wang Q."/>
            <person name="Zhang B."/>
            <person name="Ji P."/>
            <person name="Bell-Sakyi L."/>
            <person name="Cui X.M."/>
            <person name="Yuan T.T."/>
            <person name="Jiang B.G."/>
            <person name="Yang W.F."/>
            <person name="Lam T.T."/>
            <person name="Chang Q.C."/>
            <person name="Ding S.J."/>
            <person name="Wang X.J."/>
            <person name="Zhu J.G."/>
            <person name="Ruan X.D."/>
            <person name="Zhao L."/>
            <person name="Wei J.T."/>
            <person name="Ye R.Z."/>
            <person name="Que T.C."/>
            <person name="Du C.H."/>
            <person name="Zhou Y.H."/>
            <person name="Cheng J.X."/>
            <person name="Dai P.F."/>
            <person name="Guo W.B."/>
            <person name="Han X.H."/>
            <person name="Huang E.J."/>
            <person name="Li L.F."/>
            <person name="Wei W."/>
            <person name="Gao Y.C."/>
            <person name="Liu J.Z."/>
            <person name="Shao H.Z."/>
            <person name="Wang X."/>
            <person name="Wang C.C."/>
            <person name="Yang T.C."/>
            <person name="Huo Q.B."/>
            <person name="Li W."/>
            <person name="Chen H.Y."/>
            <person name="Chen S.E."/>
            <person name="Zhou L.G."/>
            <person name="Ni X.B."/>
            <person name="Tian J.H."/>
            <person name="Sheng Y."/>
            <person name="Liu T."/>
            <person name="Pan Y.S."/>
            <person name="Xia L.Y."/>
            <person name="Li J."/>
            <person name="Zhao F."/>
            <person name="Cao W.C."/>
        </authorList>
    </citation>
    <scope>NUCLEOTIDE SEQUENCE [LARGE SCALE GENOMIC DNA]</scope>
    <source>
        <strain evidence="7">HaeL-2018</strain>
    </source>
</reference>
<dbReference type="OrthoDB" id="6415694at2759"/>
<dbReference type="OMA" id="RCESAGF"/>
<keyword evidence="5 6" id="KW-0349">Heme</keyword>
<dbReference type="GO" id="GO:0005506">
    <property type="term" value="F:iron ion binding"/>
    <property type="evidence" value="ECO:0007669"/>
    <property type="project" value="InterPro"/>
</dbReference>
<keyword evidence="2 5" id="KW-0479">Metal-binding</keyword>
<gene>
    <name evidence="7" type="ORF">HPB48_007064</name>
</gene>
<keyword evidence="8" id="KW-1185">Reference proteome</keyword>
<evidence type="ECO:0000256" key="1">
    <source>
        <dbReference type="ARBA" id="ARBA00010617"/>
    </source>
</evidence>
<dbReference type="GO" id="GO:0016712">
    <property type="term" value="F:oxidoreductase activity, acting on paired donors, with incorporation or reduction of molecular oxygen, reduced flavin or flavoprotein as one donor, and incorporation of one atom of oxygen"/>
    <property type="evidence" value="ECO:0007669"/>
    <property type="project" value="TreeGrafter"/>
</dbReference>
<dbReference type="GO" id="GO:0020037">
    <property type="term" value="F:heme binding"/>
    <property type="evidence" value="ECO:0007669"/>
    <property type="project" value="InterPro"/>
</dbReference>
<evidence type="ECO:0000313" key="8">
    <source>
        <dbReference type="Proteomes" id="UP000821853"/>
    </source>
</evidence>
<dbReference type="PANTHER" id="PTHR24300">
    <property type="entry name" value="CYTOCHROME P450 508A4-RELATED"/>
    <property type="match status" value="1"/>
</dbReference>
<evidence type="ECO:0000313" key="7">
    <source>
        <dbReference type="EMBL" id="KAH9359941.1"/>
    </source>
</evidence>
<dbReference type="SUPFAM" id="SSF48264">
    <property type="entry name" value="Cytochrome P450"/>
    <property type="match status" value="1"/>
</dbReference>
<evidence type="ECO:0008006" key="9">
    <source>
        <dbReference type="Google" id="ProtNLM"/>
    </source>
</evidence>
<dbReference type="Pfam" id="PF00067">
    <property type="entry name" value="p450"/>
    <property type="match status" value="1"/>
</dbReference>
<dbReference type="GO" id="GO:0006082">
    <property type="term" value="P:organic acid metabolic process"/>
    <property type="evidence" value="ECO:0007669"/>
    <property type="project" value="TreeGrafter"/>
</dbReference>
<dbReference type="AlphaFoldDB" id="A0A9J6FAI4"/>
<dbReference type="PANTHER" id="PTHR24300:SF375">
    <property type="entry name" value="CYTOCHROME P450 FAMILY"/>
    <property type="match status" value="1"/>
</dbReference>
<keyword evidence="4 6" id="KW-0503">Monooxygenase</keyword>
<organism evidence="7 8">
    <name type="scientific">Haemaphysalis longicornis</name>
    <name type="common">Bush tick</name>
    <dbReference type="NCBI Taxonomy" id="44386"/>
    <lineage>
        <taxon>Eukaryota</taxon>
        <taxon>Metazoa</taxon>
        <taxon>Ecdysozoa</taxon>
        <taxon>Arthropoda</taxon>
        <taxon>Chelicerata</taxon>
        <taxon>Arachnida</taxon>
        <taxon>Acari</taxon>
        <taxon>Parasitiformes</taxon>
        <taxon>Ixodida</taxon>
        <taxon>Ixodoidea</taxon>
        <taxon>Ixodidae</taxon>
        <taxon>Haemaphysalinae</taxon>
        <taxon>Haemaphysalis</taxon>
    </lineage>
</organism>
<dbReference type="PRINTS" id="PR00463">
    <property type="entry name" value="EP450I"/>
</dbReference>
<name>A0A9J6FAI4_HAELO</name>
<keyword evidence="3 5" id="KW-0408">Iron</keyword>
<proteinExistence type="inferred from homology"/>
<dbReference type="PROSITE" id="PS00086">
    <property type="entry name" value="CYTOCHROME_P450"/>
    <property type="match status" value="1"/>
</dbReference>
<comment type="cofactor">
    <cofactor evidence="5">
        <name>heme</name>
        <dbReference type="ChEBI" id="CHEBI:30413"/>
    </cofactor>
</comment>
<dbReference type="InterPro" id="IPR001128">
    <property type="entry name" value="Cyt_P450"/>
</dbReference>
<sequence length="186" mass="21209">MVKFAQEPDTIQAKVQQEIDQVIGRERKPTWEDRLRMPFTMACVWEMDRWKTAAPLGPARDASEPAVVDEFYIPKGTVILANFWAAHFDPKVWNNPLEFDPSRFLNKDGSLVARKPDCLMSFSTGKRTCPGEILATMEIFLAITTFLQRFHVLPAGKAPFDINDPKILAGHIEHLKLRFLPRSLAD</sequence>
<comment type="caution">
    <text evidence="7">The sequence shown here is derived from an EMBL/GenBank/DDBJ whole genome shotgun (WGS) entry which is preliminary data.</text>
</comment>
<dbReference type="Proteomes" id="UP000821853">
    <property type="component" value="Chromosome 1"/>
</dbReference>
<dbReference type="GO" id="GO:0005737">
    <property type="term" value="C:cytoplasm"/>
    <property type="evidence" value="ECO:0007669"/>
    <property type="project" value="TreeGrafter"/>
</dbReference>
<dbReference type="EMBL" id="JABSTR010000001">
    <property type="protein sequence ID" value="KAH9359941.1"/>
    <property type="molecule type" value="Genomic_DNA"/>
</dbReference>
<evidence type="ECO:0000256" key="5">
    <source>
        <dbReference type="PIRSR" id="PIRSR602401-1"/>
    </source>
</evidence>
<keyword evidence="6" id="KW-0560">Oxidoreductase</keyword>
<feature type="binding site" description="axial binding residue" evidence="5">
    <location>
        <position position="129"/>
    </location>
    <ligand>
        <name>heme</name>
        <dbReference type="ChEBI" id="CHEBI:30413"/>
    </ligand>
    <ligandPart>
        <name>Fe</name>
        <dbReference type="ChEBI" id="CHEBI:18248"/>
    </ligandPart>
</feature>
<accession>A0A9J6FAI4</accession>
<dbReference type="VEuPathDB" id="VectorBase:HLOH_049530"/>
<dbReference type="InterPro" id="IPR002401">
    <property type="entry name" value="Cyt_P450_E_grp-I"/>
</dbReference>
<evidence type="ECO:0000256" key="4">
    <source>
        <dbReference type="ARBA" id="ARBA00023033"/>
    </source>
</evidence>
<comment type="similarity">
    <text evidence="1 6">Belongs to the cytochrome P450 family.</text>
</comment>
<evidence type="ECO:0000256" key="3">
    <source>
        <dbReference type="ARBA" id="ARBA00023004"/>
    </source>
</evidence>
<dbReference type="InterPro" id="IPR036396">
    <property type="entry name" value="Cyt_P450_sf"/>
</dbReference>
<dbReference type="PRINTS" id="PR00385">
    <property type="entry name" value="P450"/>
</dbReference>
<dbReference type="InterPro" id="IPR050182">
    <property type="entry name" value="Cytochrome_P450_fam2"/>
</dbReference>
<dbReference type="GO" id="GO:0006805">
    <property type="term" value="P:xenobiotic metabolic process"/>
    <property type="evidence" value="ECO:0007669"/>
    <property type="project" value="TreeGrafter"/>
</dbReference>
<evidence type="ECO:0000256" key="2">
    <source>
        <dbReference type="ARBA" id="ARBA00022723"/>
    </source>
</evidence>